<feature type="chain" id="PRO_5015726364" description="SIMPL domain-containing protein" evidence="1">
    <location>
        <begin position="19"/>
        <end position="227"/>
    </location>
</feature>
<feature type="signal peptide" evidence="1">
    <location>
        <begin position="1"/>
        <end position="18"/>
    </location>
</feature>
<dbReference type="PANTHER" id="PTHR34387:SF1">
    <property type="entry name" value="PERIPLASMIC IMMUNOGENIC PROTEIN"/>
    <property type="match status" value="1"/>
</dbReference>
<evidence type="ECO:0000313" key="2">
    <source>
        <dbReference type="EMBL" id="AWH83676.1"/>
    </source>
</evidence>
<dbReference type="KEGG" id="falb:HYN59_00450"/>
<dbReference type="EMBL" id="CP029186">
    <property type="protein sequence ID" value="AWH83676.1"/>
    <property type="molecule type" value="Genomic_DNA"/>
</dbReference>
<accession>A0A2S1QTH7</accession>
<dbReference type="Pfam" id="PF04402">
    <property type="entry name" value="SIMPL"/>
    <property type="match status" value="1"/>
</dbReference>
<proteinExistence type="predicted"/>
<dbReference type="InterPro" id="IPR007497">
    <property type="entry name" value="SIMPL/DUF541"/>
</dbReference>
<name>A0A2S1QTH7_9FLAO</name>
<evidence type="ECO:0000256" key="1">
    <source>
        <dbReference type="SAM" id="SignalP"/>
    </source>
</evidence>
<dbReference type="OrthoDB" id="1242975at2"/>
<dbReference type="Proteomes" id="UP000244929">
    <property type="component" value="Chromosome"/>
</dbReference>
<dbReference type="Gene3D" id="3.30.110.170">
    <property type="entry name" value="Protein of unknown function (DUF541), domain 1"/>
    <property type="match status" value="1"/>
</dbReference>
<keyword evidence="1" id="KW-0732">Signal</keyword>
<dbReference type="PANTHER" id="PTHR34387">
    <property type="entry name" value="SLR1258 PROTEIN"/>
    <property type="match status" value="1"/>
</dbReference>
<dbReference type="Gene3D" id="3.30.70.2970">
    <property type="entry name" value="Protein of unknown function (DUF541), domain 2"/>
    <property type="match status" value="1"/>
</dbReference>
<dbReference type="RefSeq" id="WP_108776392.1">
    <property type="nucleotide sequence ID" value="NZ_CP029186.1"/>
</dbReference>
<gene>
    <name evidence="2" type="ORF">HYN59_00450</name>
</gene>
<dbReference type="InterPro" id="IPR052022">
    <property type="entry name" value="26kDa_periplasmic_antigen"/>
</dbReference>
<evidence type="ECO:0008006" key="4">
    <source>
        <dbReference type="Google" id="ProtNLM"/>
    </source>
</evidence>
<organism evidence="2 3">
    <name type="scientific">Flavobacterium album</name>
    <dbReference type="NCBI Taxonomy" id="2175091"/>
    <lineage>
        <taxon>Bacteria</taxon>
        <taxon>Pseudomonadati</taxon>
        <taxon>Bacteroidota</taxon>
        <taxon>Flavobacteriia</taxon>
        <taxon>Flavobacteriales</taxon>
        <taxon>Flavobacteriaceae</taxon>
        <taxon>Flavobacterium</taxon>
    </lineage>
</organism>
<dbReference type="GO" id="GO:0006974">
    <property type="term" value="P:DNA damage response"/>
    <property type="evidence" value="ECO:0007669"/>
    <property type="project" value="TreeGrafter"/>
</dbReference>
<sequence>MKKFIAALSFAICLSANAQTIENDKDTTPYITVTGTAEKEVVPDIIYISITLQEKVVNKASYTIAAQEEKLKKSLQALGIDLKNLSLADASSEIISYKRKDKGVEERQEYSLKVSTATEVRKVFEALHDNDIKEASIAKVDHTQMDALRKEVRIDAIKAAKDKATYLLQAIGEQPGKPLVITEEPDNSYLPQNRMSNVTYRLQESNTETDFKKIKIKFSYYVKYSIK</sequence>
<evidence type="ECO:0000313" key="3">
    <source>
        <dbReference type="Proteomes" id="UP000244929"/>
    </source>
</evidence>
<keyword evidence="3" id="KW-1185">Reference proteome</keyword>
<dbReference type="AlphaFoldDB" id="A0A2S1QTH7"/>
<protein>
    <recommendedName>
        <fullName evidence="4">SIMPL domain-containing protein</fullName>
    </recommendedName>
</protein>
<reference evidence="2 3" key="1">
    <citation type="submission" date="2018-04" db="EMBL/GenBank/DDBJ databases">
        <title>Genome sequencing of Flavobacterium sp. HYN0059.</title>
        <authorList>
            <person name="Yi H."/>
            <person name="Baek C."/>
        </authorList>
    </citation>
    <scope>NUCLEOTIDE SEQUENCE [LARGE SCALE GENOMIC DNA]</scope>
    <source>
        <strain evidence="2 3">HYN0059</strain>
    </source>
</reference>